<keyword evidence="4" id="KW-1185">Reference proteome</keyword>
<evidence type="ECO:0000313" key="3">
    <source>
        <dbReference type="EMBL" id="MDT0643499.1"/>
    </source>
</evidence>
<organism evidence="3 4">
    <name type="scientific">Autumnicola tepida</name>
    <dbReference type="NCBI Taxonomy" id="3075595"/>
    <lineage>
        <taxon>Bacteria</taxon>
        <taxon>Pseudomonadati</taxon>
        <taxon>Bacteroidota</taxon>
        <taxon>Flavobacteriia</taxon>
        <taxon>Flavobacteriales</taxon>
        <taxon>Flavobacteriaceae</taxon>
        <taxon>Autumnicola</taxon>
    </lineage>
</organism>
<evidence type="ECO:0000256" key="1">
    <source>
        <dbReference type="SAM" id="Phobius"/>
    </source>
</evidence>
<proteinExistence type="predicted"/>
<keyword evidence="1" id="KW-0472">Membrane</keyword>
<dbReference type="EMBL" id="JAVRHQ010000013">
    <property type="protein sequence ID" value="MDT0643499.1"/>
    <property type="molecule type" value="Genomic_DNA"/>
</dbReference>
<feature type="transmembrane region" description="Helical" evidence="1">
    <location>
        <begin position="31"/>
        <end position="52"/>
    </location>
</feature>
<dbReference type="RefSeq" id="WP_311535119.1">
    <property type="nucleotide sequence ID" value="NZ_JAVRHQ010000013.1"/>
</dbReference>
<keyword evidence="1" id="KW-1133">Transmembrane helix</keyword>
<keyword evidence="1" id="KW-0812">Transmembrane</keyword>
<dbReference type="Proteomes" id="UP001262889">
    <property type="component" value="Unassembled WGS sequence"/>
</dbReference>
<dbReference type="InterPro" id="IPR005530">
    <property type="entry name" value="SPW"/>
</dbReference>
<feature type="domain" description="SPW repeat-containing integral membrane" evidence="2">
    <location>
        <begin position="7"/>
        <end position="105"/>
    </location>
</feature>
<name>A0ABU3CAZ2_9FLAO</name>
<dbReference type="Pfam" id="PF03779">
    <property type="entry name" value="SPW"/>
    <property type="match status" value="1"/>
</dbReference>
<sequence length="119" mass="12931">MINTKIHGILDYMMGVLLIISPWIFNLPEGAATILPIVLGAGTILYSLLTVYELGAYGLIPMPVHLTIDILAGVLLIAAPWIFGFSDRVYLPFVILGAIEVLAGLMTAKKPLTPELEKR</sequence>
<accession>A0ABU3CAZ2</accession>
<protein>
    <submittedName>
        <fullName evidence="3">SPW repeat protein</fullName>
    </submittedName>
</protein>
<reference evidence="3 4" key="1">
    <citation type="submission" date="2023-09" db="EMBL/GenBank/DDBJ databases">
        <authorList>
            <person name="Rey-Velasco X."/>
        </authorList>
    </citation>
    <scope>NUCLEOTIDE SEQUENCE [LARGE SCALE GENOMIC DNA]</scope>
    <source>
        <strain evidence="3 4">F363</strain>
    </source>
</reference>
<evidence type="ECO:0000259" key="2">
    <source>
        <dbReference type="Pfam" id="PF03779"/>
    </source>
</evidence>
<feature type="transmembrane region" description="Helical" evidence="1">
    <location>
        <begin position="89"/>
        <end position="108"/>
    </location>
</feature>
<feature type="transmembrane region" description="Helical" evidence="1">
    <location>
        <begin position="9"/>
        <end position="25"/>
    </location>
</feature>
<comment type="caution">
    <text evidence="3">The sequence shown here is derived from an EMBL/GenBank/DDBJ whole genome shotgun (WGS) entry which is preliminary data.</text>
</comment>
<feature type="transmembrane region" description="Helical" evidence="1">
    <location>
        <begin position="64"/>
        <end position="83"/>
    </location>
</feature>
<gene>
    <name evidence="3" type="ORF">RM553_11710</name>
</gene>
<evidence type="ECO:0000313" key="4">
    <source>
        <dbReference type="Proteomes" id="UP001262889"/>
    </source>
</evidence>